<dbReference type="Pfam" id="PF21818">
    <property type="entry name" value="DUF6884"/>
    <property type="match status" value="1"/>
</dbReference>
<evidence type="ECO:0000313" key="5">
    <source>
        <dbReference type="Proteomes" id="UP001527202"/>
    </source>
</evidence>
<proteinExistence type="predicted"/>
<dbReference type="KEGG" id="pchi:PC41400_11310"/>
<dbReference type="AlphaFoldDB" id="A0A410WV60"/>
<dbReference type="Proteomes" id="UP001527202">
    <property type="component" value="Unassembled WGS sequence"/>
</dbReference>
<evidence type="ECO:0000259" key="1">
    <source>
        <dbReference type="Pfam" id="PF21818"/>
    </source>
</evidence>
<dbReference type="GeneID" id="95375394"/>
<dbReference type="Proteomes" id="UP000288943">
    <property type="component" value="Chromosome"/>
</dbReference>
<gene>
    <name evidence="2" type="ORF">M5X16_26215</name>
    <name evidence="3" type="ORF">PC41400_11310</name>
</gene>
<evidence type="ECO:0000313" key="3">
    <source>
        <dbReference type="EMBL" id="QAV18220.1"/>
    </source>
</evidence>
<reference evidence="3 4" key="1">
    <citation type="submission" date="2018-01" db="EMBL/GenBank/DDBJ databases">
        <title>The whole genome sequencing and assembly of Paenibacillus chitinolyticus KCCM 41400 strain.</title>
        <authorList>
            <person name="Kim J.-Y."/>
            <person name="Park M.-K."/>
            <person name="Lee Y.-J."/>
            <person name="Yi H."/>
            <person name="Bahn Y.-S."/>
            <person name="Kim J.F."/>
            <person name="Lee D.-W."/>
        </authorList>
    </citation>
    <scope>NUCLEOTIDE SEQUENCE [LARGE SCALE GENOMIC DNA]</scope>
    <source>
        <strain evidence="3 4">KCCM 41400</strain>
    </source>
</reference>
<dbReference type="InterPro" id="IPR049251">
    <property type="entry name" value="DUF6884"/>
</dbReference>
<dbReference type="OrthoDB" id="2364857at2"/>
<dbReference type="EMBL" id="JAMDMJ010000040">
    <property type="protein sequence ID" value="MCY9599259.1"/>
    <property type="molecule type" value="Genomic_DNA"/>
</dbReference>
<keyword evidence="5" id="KW-1185">Reference proteome</keyword>
<evidence type="ECO:0000313" key="4">
    <source>
        <dbReference type="Proteomes" id="UP000288943"/>
    </source>
</evidence>
<evidence type="ECO:0000313" key="2">
    <source>
        <dbReference type="EMBL" id="MCY9599259.1"/>
    </source>
</evidence>
<feature type="domain" description="DUF6884" evidence="1">
    <location>
        <begin position="24"/>
        <end position="141"/>
    </location>
</feature>
<dbReference type="EMBL" id="CP026520">
    <property type="protein sequence ID" value="QAV18220.1"/>
    <property type="molecule type" value="Genomic_DNA"/>
</dbReference>
<sequence length="166" mass="18145">MQSDTLCIIPPGKRKIWDRDATHGPASARDAYTGTLNRKARAYAEASGYDWIILSARYGFLMPADTVPGNYDTAFGAANAGIISSDELARQWEEKGLHTYSRIEVLGGKKFRPIIGALAGTAAVYFPLENSRGIGDMLHSLDAWTVRMMKTDDEKGGRGMKGPMND</sequence>
<dbReference type="RefSeq" id="WP_042228605.1">
    <property type="nucleotide sequence ID" value="NZ_CP026520.1"/>
</dbReference>
<reference evidence="2 5" key="2">
    <citation type="submission" date="2022-05" db="EMBL/GenBank/DDBJ databases">
        <title>Genome Sequencing of Bee-Associated Microbes.</title>
        <authorList>
            <person name="Dunlap C."/>
        </authorList>
    </citation>
    <scope>NUCLEOTIDE SEQUENCE [LARGE SCALE GENOMIC DNA]</scope>
    <source>
        <strain evidence="2 5">NRRL B-23120</strain>
    </source>
</reference>
<protein>
    <recommendedName>
        <fullName evidence="1">DUF6884 domain-containing protein</fullName>
    </recommendedName>
</protein>
<name>A0A410WV60_9BACL</name>
<accession>A0A410WV60</accession>
<organism evidence="3 4">
    <name type="scientific">Paenibacillus chitinolyticus</name>
    <dbReference type="NCBI Taxonomy" id="79263"/>
    <lineage>
        <taxon>Bacteria</taxon>
        <taxon>Bacillati</taxon>
        <taxon>Bacillota</taxon>
        <taxon>Bacilli</taxon>
        <taxon>Bacillales</taxon>
        <taxon>Paenibacillaceae</taxon>
        <taxon>Paenibacillus</taxon>
    </lineage>
</organism>